<organism evidence="6 7">
    <name type="scientific">Riccia fluitans</name>
    <dbReference type="NCBI Taxonomy" id="41844"/>
    <lineage>
        <taxon>Eukaryota</taxon>
        <taxon>Viridiplantae</taxon>
        <taxon>Streptophyta</taxon>
        <taxon>Embryophyta</taxon>
        <taxon>Marchantiophyta</taxon>
        <taxon>Marchantiopsida</taxon>
        <taxon>Marchantiidae</taxon>
        <taxon>Marchantiales</taxon>
        <taxon>Ricciaceae</taxon>
        <taxon>Riccia</taxon>
    </lineage>
</organism>
<proteinExistence type="predicted"/>
<comment type="caution">
    <text evidence="6">The sequence shown here is derived from an EMBL/GenBank/DDBJ whole genome shotgun (WGS) entry which is preliminary data.</text>
</comment>
<dbReference type="InterPro" id="IPR003245">
    <property type="entry name" value="Phytocyanin_dom"/>
</dbReference>
<evidence type="ECO:0000256" key="3">
    <source>
        <dbReference type="SAM" id="MobiDB-lite"/>
    </source>
</evidence>
<keyword evidence="1" id="KW-1015">Disulfide bond</keyword>
<keyword evidence="4" id="KW-0732">Signal</keyword>
<feature type="region of interest" description="Disordered" evidence="3">
    <location>
        <begin position="131"/>
        <end position="178"/>
    </location>
</feature>
<sequence>MAQGESSFTLPLLIVFCSGFLLSSSSAKTTHKVGGEQGWTLPVDPATFYNDWAANQTFAVDDDLLFLYEKGTQNVWVVTVDDLPSCQTSTSVEKYEDGNVTFNLYRSGDFAFLCQYAGHCDAGMKMKLTVQAPPPGSEEASAPVDESPTAYPGGEAPDRSESPPESPAPPDSNVGSAASTLQSLSGLLVGSLFTSLVAVSIL</sequence>
<keyword evidence="7" id="KW-1185">Reference proteome</keyword>
<evidence type="ECO:0000256" key="2">
    <source>
        <dbReference type="ARBA" id="ARBA00023180"/>
    </source>
</evidence>
<dbReference type="InterPro" id="IPR008972">
    <property type="entry name" value="Cupredoxin"/>
</dbReference>
<dbReference type="SUPFAM" id="SSF49503">
    <property type="entry name" value="Cupredoxins"/>
    <property type="match status" value="1"/>
</dbReference>
<dbReference type="PANTHER" id="PTHR33021">
    <property type="entry name" value="BLUE COPPER PROTEIN"/>
    <property type="match status" value="1"/>
</dbReference>
<dbReference type="EMBL" id="JBHFFA010000003">
    <property type="protein sequence ID" value="KAL2634184.1"/>
    <property type="molecule type" value="Genomic_DNA"/>
</dbReference>
<dbReference type="Proteomes" id="UP001605036">
    <property type="component" value="Unassembled WGS sequence"/>
</dbReference>
<dbReference type="InterPro" id="IPR039391">
    <property type="entry name" value="Phytocyanin-like"/>
</dbReference>
<dbReference type="Pfam" id="PF02298">
    <property type="entry name" value="Cu_bind_like"/>
    <property type="match status" value="1"/>
</dbReference>
<protein>
    <recommendedName>
        <fullName evidence="5">Phytocyanin domain-containing protein</fullName>
    </recommendedName>
</protein>
<dbReference type="AlphaFoldDB" id="A0ABD1YUR0"/>
<reference evidence="6 7" key="1">
    <citation type="submission" date="2024-09" db="EMBL/GenBank/DDBJ databases">
        <title>Chromosome-scale assembly of Riccia fluitans.</title>
        <authorList>
            <person name="Paukszto L."/>
            <person name="Sawicki J."/>
            <person name="Karawczyk K."/>
            <person name="Piernik-Szablinska J."/>
            <person name="Szczecinska M."/>
            <person name="Mazdziarz M."/>
        </authorList>
    </citation>
    <scope>NUCLEOTIDE SEQUENCE [LARGE SCALE GENOMIC DNA]</scope>
    <source>
        <strain evidence="6">Rf_01</strain>
        <tissue evidence="6">Aerial parts of the thallus</tissue>
    </source>
</reference>
<dbReference type="PANTHER" id="PTHR33021:SF339">
    <property type="entry name" value="OS07G0570600 PROTEIN"/>
    <property type="match status" value="1"/>
</dbReference>
<feature type="signal peptide" evidence="4">
    <location>
        <begin position="1"/>
        <end position="27"/>
    </location>
</feature>
<feature type="chain" id="PRO_5044852998" description="Phytocyanin domain-containing protein" evidence="4">
    <location>
        <begin position="28"/>
        <end position="202"/>
    </location>
</feature>
<accession>A0ABD1YUR0</accession>
<name>A0ABD1YUR0_9MARC</name>
<evidence type="ECO:0000313" key="7">
    <source>
        <dbReference type="Proteomes" id="UP001605036"/>
    </source>
</evidence>
<dbReference type="FunFam" id="2.60.40.420:FF:000034">
    <property type="entry name" value="Cupredoxin superfamily protein"/>
    <property type="match status" value="1"/>
</dbReference>
<gene>
    <name evidence="6" type="ORF">R1flu_005663</name>
</gene>
<evidence type="ECO:0000313" key="6">
    <source>
        <dbReference type="EMBL" id="KAL2634184.1"/>
    </source>
</evidence>
<evidence type="ECO:0000256" key="1">
    <source>
        <dbReference type="ARBA" id="ARBA00023157"/>
    </source>
</evidence>
<evidence type="ECO:0000256" key="4">
    <source>
        <dbReference type="SAM" id="SignalP"/>
    </source>
</evidence>
<feature type="domain" description="Phytocyanin" evidence="5">
    <location>
        <begin position="29"/>
        <end position="132"/>
    </location>
</feature>
<dbReference type="PROSITE" id="PS51485">
    <property type="entry name" value="PHYTOCYANIN"/>
    <property type="match status" value="1"/>
</dbReference>
<dbReference type="CDD" id="cd04216">
    <property type="entry name" value="Phytocyanin"/>
    <property type="match status" value="1"/>
</dbReference>
<evidence type="ECO:0000259" key="5">
    <source>
        <dbReference type="PROSITE" id="PS51485"/>
    </source>
</evidence>
<keyword evidence="2" id="KW-0325">Glycoprotein</keyword>
<dbReference type="Gene3D" id="2.60.40.420">
    <property type="entry name" value="Cupredoxins - blue copper proteins"/>
    <property type="match status" value="1"/>
</dbReference>